<accession>A0A1E7WUS8</accession>
<evidence type="ECO:0000259" key="1">
    <source>
        <dbReference type="Pfam" id="PF13340"/>
    </source>
</evidence>
<evidence type="ECO:0000313" key="3">
    <source>
        <dbReference type="Proteomes" id="UP000175989"/>
    </source>
</evidence>
<keyword evidence="3" id="KW-1185">Reference proteome</keyword>
<dbReference type="InterPro" id="IPR052909">
    <property type="entry name" value="Transposase_6_like"/>
</dbReference>
<dbReference type="EMBL" id="LROM01000072">
    <property type="protein sequence ID" value="OFA03453.1"/>
    <property type="molecule type" value="Genomic_DNA"/>
</dbReference>
<dbReference type="PANTHER" id="PTHR46637">
    <property type="entry name" value="TIS1421-TRANSPOSASE PROTEIN A"/>
    <property type="match status" value="1"/>
</dbReference>
<dbReference type="AlphaFoldDB" id="A0A1E7WUS8"/>
<proteinExistence type="predicted"/>
<dbReference type="PANTHER" id="PTHR46637:SF1">
    <property type="entry name" value="BLL5188 PROTEIN"/>
    <property type="match status" value="1"/>
</dbReference>
<evidence type="ECO:0000313" key="2">
    <source>
        <dbReference type="EMBL" id="OFA03453.1"/>
    </source>
</evidence>
<gene>
    <name evidence="2" type="ORF">DUPY_18350</name>
</gene>
<dbReference type="InterPro" id="IPR025161">
    <property type="entry name" value="IS402-like_dom"/>
</dbReference>
<dbReference type="RefSeq" id="WP_167359056.1">
    <property type="nucleotide sequence ID" value="NZ_LROM01000072.1"/>
</dbReference>
<name>A0A1E7WUS8_9BURK</name>
<reference evidence="3" key="1">
    <citation type="journal article" date="2016" name="Front. Microbiol.">
        <title>Molecular Keys to the Janthinobacterium and Duganella spp. Interaction with the Plant Pathogen Fusarium graminearum.</title>
        <authorList>
            <person name="Haack F.S."/>
            <person name="Poehlein A."/>
            <person name="Kroger C."/>
            <person name="Voigt C.A."/>
            <person name="Piepenbring M."/>
            <person name="Bode H.B."/>
            <person name="Daniel R."/>
            <person name="Schafer W."/>
            <person name="Streit W.R."/>
        </authorList>
    </citation>
    <scope>NUCLEOTIDE SEQUENCE [LARGE SCALE GENOMIC DNA]</scope>
    <source>
        <strain evidence="3">T54</strain>
    </source>
</reference>
<sequence>MNKAGSTQAAIDRSGATAFRELNDEEWRLVSALHHAGDGGAPQRGRPRAAPRAMVNAALWILWSGAGWLTLPPHYPSPSTCRRHFERWLADGTWHAMTQRLAAGGRVMDCTKAVAASDQSDGVAPLRATFYSALMG</sequence>
<comment type="caution">
    <text evidence="2">The sequence shown here is derived from an EMBL/GenBank/DDBJ whole genome shotgun (WGS) entry which is preliminary data.</text>
</comment>
<dbReference type="Proteomes" id="UP000175989">
    <property type="component" value="Unassembled WGS sequence"/>
</dbReference>
<dbReference type="Pfam" id="PF13340">
    <property type="entry name" value="DUF4096"/>
    <property type="match status" value="1"/>
</dbReference>
<protein>
    <recommendedName>
        <fullName evidence="1">Insertion element IS402-like domain-containing protein</fullName>
    </recommendedName>
</protein>
<feature type="domain" description="Insertion element IS402-like" evidence="1">
    <location>
        <begin position="22"/>
        <end position="97"/>
    </location>
</feature>
<organism evidence="2 3">
    <name type="scientific">Duganella phyllosphaerae</name>
    <dbReference type="NCBI Taxonomy" id="762836"/>
    <lineage>
        <taxon>Bacteria</taxon>
        <taxon>Pseudomonadati</taxon>
        <taxon>Pseudomonadota</taxon>
        <taxon>Betaproteobacteria</taxon>
        <taxon>Burkholderiales</taxon>
        <taxon>Oxalobacteraceae</taxon>
        <taxon>Telluria group</taxon>
        <taxon>Duganella</taxon>
    </lineage>
</organism>